<evidence type="ECO:0000256" key="7">
    <source>
        <dbReference type="ARBA" id="ARBA00022676"/>
    </source>
</evidence>
<dbReference type="GO" id="GO:0004731">
    <property type="term" value="F:purine-nucleoside phosphorylase activity"/>
    <property type="evidence" value="ECO:0007669"/>
    <property type="project" value="UniProtKB-EC"/>
</dbReference>
<dbReference type="NCBIfam" id="TIGR01697">
    <property type="entry name" value="PNPH-PUNA-XAPA"/>
    <property type="match status" value="1"/>
</dbReference>
<dbReference type="EMBL" id="JAVLVT010000005">
    <property type="protein sequence ID" value="MDS1270998.1"/>
    <property type="molecule type" value="Genomic_DNA"/>
</dbReference>
<dbReference type="PANTHER" id="PTHR11904">
    <property type="entry name" value="METHYLTHIOADENOSINE/PURINE NUCLEOSIDE PHOSPHORYLASE"/>
    <property type="match status" value="1"/>
</dbReference>
<evidence type="ECO:0000256" key="1">
    <source>
        <dbReference type="ARBA" id="ARBA00002678"/>
    </source>
</evidence>
<accession>A0ABU2H6R3</accession>
<proteinExistence type="inferred from homology"/>
<dbReference type="CDD" id="cd09009">
    <property type="entry name" value="PNP-EcPNPII_like"/>
    <property type="match status" value="1"/>
</dbReference>
<feature type="domain" description="Nucleoside phosphorylase" evidence="13">
    <location>
        <begin position="47"/>
        <end position="282"/>
    </location>
</feature>
<comment type="subunit">
    <text evidence="4">Homotrimer.</text>
</comment>
<dbReference type="PIRSF" id="PIRSF000477">
    <property type="entry name" value="PurNPase"/>
    <property type="match status" value="1"/>
</dbReference>
<evidence type="ECO:0000256" key="9">
    <source>
        <dbReference type="ARBA" id="ARBA00031036"/>
    </source>
</evidence>
<evidence type="ECO:0000256" key="6">
    <source>
        <dbReference type="ARBA" id="ARBA00013834"/>
    </source>
</evidence>
<evidence type="ECO:0000256" key="5">
    <source>
        <dbReference type="ARBA" id="ARBA00011886"/>
    </source>
</evidence>
<evidence type="ECO:0000256" key="11">
    <source>
        <dbReference type="PIRNR" id="PIRNR000477"/>
    </source>
</evidence>
<comment type="catalytic activity">
    <reaction evidence="10">
        <text>a purine 2'-deoxy-D-ribonucleoside + phosphate = a purine nucleobase + 2-deoxy-alpha-D-ribose 1-phosphate</text>
        <dbReference type="Rhea" id="RHEA:36431"/>
        <dbReference type="ChEBI" id="CHEBI:26386"/>
        <dbReference type="ChEBI" id="CHEBI:43474"/>
        <dbReference type="ChEBI" id="CHEBI:57259"/>
        <dbReference type="ChEBI" id="CHEBI:142361"/>
        <dbReference type="EC" id="2.4.2.1"/>
    </reaction>
</comment>
<evidence type="ECO:0000256" key="10">
    <source>
        <dbReference type="ARBA" id="ARBA00048556"/>
    </source>
</evidence>
<evidence type="ECO:0000256" key="2">
    <source>
        <dbReference type="ARBA" id="ARBA00005058"/>
    </source>
</evidence>
<evidence type="ECO:0000256" key="3">
    <source>
        <dbReference type="ARBA" id="ARBA00006751"/>
    </source>
</evidence>
<dbReference type="InterPro" id="IPR011269">
    <property type="entry name" value="PUNP"/>
</dbReference>
<dbReference type="SUPFAM" id="SSF53167">
    <property type="entry name" value="Purine and uridine phosphorylases"/>
    <property type="match status" value="1"/>
</dbReference>
<keyword evidence="8 11" id="KW-0808">Transferase</keyword>
<comment type="caution">
    <text evidence="14">The sequence shown here is derived from an EMBL/GenBank/DDBJ whole genome shotgun (WGS) entry which is preliminary data.</text>
</comment>
<gene>
    <name evidence="14" type="ORF">RIF23_11880</name>
</gene>
<feature type="region of interest" description="Disordered" evidence="12">
    <location>
        <begin position="1"/>
        <end position="27"/>
    </location>
</feature>
<protein>
    <recommendedName>
        <fullName evidence="6 11">Purine nucleoside phosphorylase</fullName>
        <ecNumber evidence="5 11">2.4.2.1</ecNumber>
    </recommendedName>
    <alternativeName>
        <fullName evidence="9 11">Inosine-guanosine phosphorylase</fullName>
    </alternativeName>
</protein>
<dbReference type="InterPro" id="IPR011268">
    <property type="entry name" value="Purine_phosphorylase"/>
</dbReference>
<evidence type="ECO:0000256" key="8">
    <source>
        <dbReference type="ARBA" id="ARBA00022679"/>
    </source>
</evidence>
<evidence type="ECO:0000256" key="12">
    <source>
        <dbReference type="SAM" id="MobiDB-lite"/>
    </source>
</evidence>
<dbReference type="Proteomes" id="UP001250214">
    <property type="component" value="Unassembled WGS sequence"/>
</dbReference>
<dbReference type="RefSeq" id="WP_310912551.1">
    <property type="nucleotide sequence ID" value="NZ_JAVLVT010000005.1"/>
</dbReference>
<keyword evidence="15" id="KW-1185">Reference proteome</keyword>
<evidence type="ECO:0000313" key="15">
    <source>
        <dbReference type="Proteomes" id="UP001250214"/>
    </source>
</evidence>
<comment type="function">
    <text evidence="1">The purine nucleoside phosphorylases catalyze the phosphorolytic breakdown of the N-glycosidic bond in the beta-(deoxy)ribonucleoside molecules, with the formation of the corresponding free purine bases and pentose-1-phosphate. Cleaves guanosine, inosine, 2'-deoxyguanosine and 2'-deoxyinosine.</text>
</comment>
<dbReference type="EC" id="2.4.2.1" evidence="5 11"/>
<comment type="pathway">
    <text evidence="2 11">Purine metabolism; purine nucleoside salvage.</text>
</comment>
<dbReference type="PANTHER" id="PTHR11904:SF9">
    <property type="entry name" value="PURINE NUCLEOSIDE PHOSPHORYLASE-RELATED"/>
    <property type="match status" value="1"/>
</dbReference>
<organism evidence="14 15">
    <name type="scientific">Lipingzhangella rawalii</name>
    <dbReference type="NCBI Taxonomy" id="2055835"/>
    <lineage>
        <taxon>Bacteria</taxon>
        <taxon>Bacillati</taxon>
        <taxon>Actinomycetota</taxon>
        <taxon>Actinomycetes</taxon>
        <taxon>Streptosporangiales</taxon>
        <taxon>Nocardiopsidaceae</taxon>
        <taxon>Lipingzhangella</taxon>
    </lineage>
</organism>
<name>A0ABU2H6R3_9ACTN</name>
<evidence type="ECO:0000259" key="13">
    <source>
        <dbReference type="Pfam" id="PF01048"/>
    </source>
</evidence>
<evidence type="ECO:0000256" key="4">
    <source>
        <dbReference type="ARBA" id="ARBA00011233"/>
    </source>
</evidence>
<evidence type="ECO:0000313" key="14">
    <source>
        <dbReference type="EMBL" id="MDS1270998.1"/>
    </source>
</evidence>
<dbReference type="NCBIfam" id="NF006054">
    <property type="entry name" value="PRK08202.1"/>
    <property type="match status" value="1"/>
</dbReference>
<sequence length="286" mass="28983">MVDGTPAPGGSTTQPGDTSADRDPHQAAHRAAAELRDHTGIDAYDAAVIMGSGWAPAADTLGATGTELATGDLPGFRAPGASGHAGTIRSVTVGGSRLLVFLGRTHLYEGHGPVPVVHGVRTALAAGVRTVLLTNAAGGLRADYTVGQPVLVSDHINLTGRSPVSGPNFVDLTEAYSPRLRASAREVDASLADGVYAAMPGPHYETPAEIRMLRALGADLVGMSTVLETIAAREGGAQVLALSLVTNIAAGLSDAPLDHSEVLAAGRSAAADTGALLEGIVRRLSE</sequence>
<dbReference type="InterPro" id="IPR000845">
    <property type="entry name" value="Nucleoside_phosphorylase_d"/>
</dbReference>
<reference evidence="15" key="1">
    <citation type="submission" date="2023-07" db="EMBL/GenBank/DDBJ databases">
        <title>Novel species in the genus Lipingzhangella isolated from Sambhar Salt Lake.</title>
        <authorList>
            <person name="Jiya N."/>
            <person name="Kajale S."/>
            <person name="Sharma A."/>
        </authorList>
    </citation>
    <scope>NUCLEOTIDE SEQUENCE [LARGE SCALE GENOMIC DNA]</scope>
    <source>
        <strain evidence="15">LS1_29</strain>
    </source>
</reference>
<dbReference type="NCBIfam" id="TIGR01698">
    <property type="entry name" value="PUNP"/>
    <property type="match status" value="1"/>
</dbReference>
<dbReference type="InterPro" id="IPR035994">
    <property type="entry name" value="Nucleoside_phosphorylase_sf"/>
</dbReference>
<comment type="similarity">
    <text evidence="3 11">Belongs to the PNP/MTAP phosphorylase family.</text>
</comment>
<dbReference type="Pfam" id="PF01048">
    <property type="entry name" value="PNP_UDP_1"/>
    <property type="match status" value="1"/>
</dbReference>
<keyword evidence="7 11" id="KW-0328">Glycosyltransferase</keyword>
<dbReference type="Gene3D" id="3.40.50.1580">
    <property type="entry name" value="Nucleoside phosphorylase domain"/>
    <property type="match status" value="1"/>
</dbReference>